<organism evidence="5 6">
    <name type="scientific">Roseibacillus ishigakijimensis</name>
    <dbReference type="NCBI Taxonomy" id="454146"/>
    <lineage>
        <taxon>Bacteria</taxon>
        <taxon>Pseudomonadati</taxon>
        <taxon>Verrucomicrobiota</taxon>
        <taxon>Verrucomicrobiia</taxon>
        <taxon>Verrucomicrobiales</taxon>
        <taxon>Verrucomicrobiaceae</taxon>
        <taxon>Roseibacillus</taxon>
    </lineage>
</organism>
<dbReference type="SUPFAM" id="SSF53448">
    <property type="entry name" value="Nucleotide-diphospho-sugar transferases"/>
    <property type="match status" value="1"/>
</dbReference>
<evidence type="ECO:0000313" key="5">
    <source>
        <dbReference type="EMBL" id="MBK1833176.1"/>
    </source>
</evidence>
<dbReference type="Pfam" id="PF00535">
    <property type="entry name" value="Glycos_transf_2"/>
    <property type="match status" value="1"/>
</dbReference>
<reference evidence="5" key="1">
    <citation type="submission" date="2021-01" db="EMBL/GenBank/DDBJ databases">
        <title>Modified the classification status of verrucomicrobia.</title>
        <authorList>
            <person name="Feng X."/>
        </authorList>
    </citation>
    <scope>NUCLEOTIDE SEQUENCE</scope>
    <source>
        <strain evidence="5">KCTC 12986</strain>
    </source>
</reference>
<sequence length="336" mass="36936">MTTPSPEFSVVMAVRNAESTVQDAIRSLQQQTLAPSELIVVLNGCSDGSWERVTALAAVDPRLRLLSSSPEGGVAEAARVGCAAARHPLLARMDADDWAHPERFARQWATWQATGADLVTSRIEVTHSLGAGLERFVAWANDLQRPEDFRRERFVESPVIQPGVLMTKAAYEAAGGYRVEDGPEDYDLWLRMLEKGARFVQAPEALLHWRDSPQRLTRSHEDYSQSRMTATKARHLGRLPAVRERGVTLAGGGPIGRALAKLLLAEGVRVHGFFEVNARKIGRTILGLPVWGMGDFGQIHRSAVLLGCVGRGGRERVRTVARQAGYREGTDFFACC</sequence>
<evidence type="ECO:0000259" key="4">
    <source>
        <dbReference type="Pfam" id="PF00535"/>
    </source>
</evidence>
<dbReference type="InterPro" id="IPR001173">
    <property type="entry name" value="Glyco_trans_2-like"/>
</dbReference>
<dbReference type="Proteomes" id="UP000604083">
    <property type="component" value="Unassembled WGS sequence"/>
</dbReference>
<evidence type="ECO:0000256" key="2">
    <source>
        <dbReference type="ARBA" id="ARBA00022676"/>
    </source>
</evidence>
<comment type="caution">
    <text evidence="5">The sequence shown here is derived from an EMBL/GenBank/DDBJ whole genome shotgun (WGS) entry which is preliminary data.</text>
</comment>
<evidence type="ECO:0000256" key="3">
    <source>
        <dbReference type="ARBA" id="ARBA00022679"/>
    </source>
</evidence>
<dbReference type="InterPro" id="IPR050834">
    <property type="entry name" value="Glycosyltransf_2"/>
</dbReference>
<comment type="similarity">
    <text evidence="1">Belongs to the glycosyltransferase 2 family.</text>
</comment>
<evidence type="ECO:0000313" key="6">
    <source>
        <dbReference type="Proteomes" id="UP000604083"/>
    </source>
</evidence>
<dbReference type="EMBL" id="JAENIO010000006">
    <property type="protein sequence ID" value="MBK1833176.1"/>
    <property type="molecule type" value="Genomic_DNA"/>
</dbReference>
<name>A0A934VLJ5_9BACT</name>
<dbReference type="InterPro" id="IPR029044">
    <property type="entry name" value="Nucleotide-diphossugar_trans"/>
</dbReference>
<feature type="domain" description="Glycosyltransferase 2-like" evidence="4">
    <location>
        <begin position="9"/>
        <end position="125"/>
    </location>
</feature>
<dbReference type="SUPFAM" id="SSF51735">
    <property type="entry name" value="NAD(P)-binding Rossmann-fold domains"/>
    <property type="match status" value="1"/>
</dbReference>
<protein>
    <submittedName>
        <fullName evidence="5">Glycosyltransferase</fullName>
    </submittedName>
</protein>
<dbReference type="InterPro" id="IPR036291">
    <property type="entry name" value="NAD(P)-bd_dom_sf"/>
</dbReference>
<dbReference type="Gene3D" id="3.90.550.10">
    <property type="entry name" value="Spore Coat Polysaccharide Biosynthesis Protein SpsA, Chain A"/>
    <property type="match status" value="1"/>
</dbReference>
<dbReference type="PANTHER" id="PTHR43685:SF5">
    <property type="entry name" value="GLYCOSYLTRANSFERASE EPSE-RELATED"/>
    <property type="match status" value="1"/>
</dbReference>
<dbReference type="Gene3D" id="3.40.50.720">
    <property type="entry name" value="NAD(P)-binding Rossmann-like Domain"/>
    <property type="match status" value="1"/>
</dbReference>
<accession>A0A934VLJ5</accession>
<keyword evidence="3" id="KW-0808">Transferase</keyword>
<dbReference type="RefSeq" id="WP_200390609.1">
    <property type="nucleotide sequence ID" value="NZ_JAENIO010000006.1"/>
</dbReference>
<evidence type="ECO:0000256" key="1">
    <source>
        <dbReference type="ARBA" id="ARBA00006739"/>
    </source>
</evidence>
<proteinExistence type="inferred from homology"/>
<dbReference type="PANTHER" id="PTHR43685">
    <property type="entry name" value="GLYCOSYLTRANSFERASE"/>
    <property type="match status" value="1"/>
</dbReference>
<keyword evidence="2" id="KW-0328">Glycosyltransferase</keyword>
<dbReference type="AlphaFoldDB" id="A0A934VLJ5"/>
<dbReference type="GO" id="GO:0016757">
    <property type="term" value="F:glycosyltransferase activity"/>
    <property type="evidence" value="ECO:0007669"/>
    <property type="project" value="UniProtKB-KW"/>
</dbReference>
<keyword evidence="6" id="KW-1185">Reference proteome</keyword>
<gene>
    <name evidence="5" type="ORF">JIN78_03805</name>
</gene>